<feature type="domain" description="NlpC/P60" evidence="6">
    <location>
        <begin position="263"/>
        <end position="382"/>
    </location>
</feature>
<comment type="caution">
    <text evidence="7">The sequence shown here is derived from an EMBL/GenBank/DDBJ whole genome shotgun (WGS) entry which is preliminary data.</text>
</comment>
<dbReference type="InterPro" id="IPR002477">
    <property type="entry name" value="Peptidoglycan-bd-like"/>
</dbReference>
<dbReference type="SUPFAM" id="SSF54001">
    <property type="entry name" value="Cysteine proteinases"/>
    <property type="match status" value="1"/>
</dbReference>
<dbReference type="Gene3D" id="3.90.1720.10">
    <property type="entry name" value="endopeptidase domain like (from Nostoc punctiforme)"/>
    <property type="match status" value="1"/>
</dbReference>
<evidence type="ECO:0000256" key="1">
    <source>
        <dbReference type="ARBA" id="ARBA00007074"/>
    </source>
</evidence>
<keyword evidence="3" id="KW-0378">Hydrolase</keyword>
<dbReference type="InterPro" id="IPR000064">
    <property type="entry name" value="NLP_P60_dom"/>
</dbReference>
<keyword evidence="2" id="KW-0645">Protease</keyword>
<dbReference type="PANTHER" id="PTHR47053">
    <property type="entry name" value="MUREIN DD-ENDOPEPTIDASE MEPH-RELATED"/>
    <property type="match status" value="1"/>
</dbReference>
<dbReference type="Pfam" id="PF00877">
    <property type="entry name" value="NLPC_P60"/>
    <property type="match status" value="1"/>
</dbReference>
<evidence type="ECO:0000313" key="7">
    <source>
        <dbReference type="EMBL" id="MFC3883844.1"/>
    </source>
</evidence>
<organism evidence="7 8">
    <name type="scientific">Bacillus songklensis</name>
    <dbReference type="NCBI Taxonomy" id="1069116"/>
    <lineage>
        <taxon>Bacteria</taxon>
        <taxon>Bacillati</taxon>
        <taxon>Bacillota</taxon>
        <taxon>Bacilli</taxon>
        <taxon>Bacillales</taxon>
        <taxon>Bacillaceae</taxon>
        <taxon>Bacillus</taxon>
    </lineage>
</organism>
<dbReference type="RefSeq" id="WP_377914720.1">
    <property type="nucleotide sequence ID" value="NZ_JBHRZT010000043.1"/>
</dbReference>
<dbReference type="PANTHER" id="PTHR47053:SF1">
    <property type="entry name" value="MUREIN DD-ENDOPEPTIDASE MEPH-RELATED"/>
    <property type="match status" value="1"/>
</dbReference>
<evidence type="ECO:0000256" key="3">
    <source>
        <dbReference type="ARBA" id="ARBA00022801"/>
    </source>
</evidence>
<name>A0ABV8B3U9_9BACI</name>
<dbReference type="Proteomes" id="UP001595752">
    <property type="component" value="Unassembled WGS sequence"/>
</dbReference>
<evidence type="ECO:0000256" key="4">
    <source>
        <dbReference type="ARBA" id="ARBA00022807"/>
    </source>
</evidence>
<evidence type="ECO:0000256" key="5">
    <source>
        <dbReference type="SAM" id="SignalP"/>
    </source>
</evidence>
<feature type="signal peptide" evidence="5">
    <location>
        <begin position="1"/>
        <end position="23"/>
    </location>
</feature>
<keyword evidence="5" id="KW-0732">Signal</keyword>
<dbReference type="InterPro" id="IPR036366">
    <property type="entry name" value="PGBDSf"/>
</dbReference>
<dbReference type="PROSITE" id="PS51935">
    <property type="entry name" value="NLPC_P60"/>
    <property type="match status" value="1"/>
</dbReference>
<reference evidence="8" key="1">
    <citation type="journal article" date="2019" name="Int. J. Syst. Evol. Microbiol.">
        <title>The Global Catalogue of Microorganisms (GCM) 10K type strain sequencing project: providing services to taxonomists for standard genome sequencing and annotation.</title>
        <authorList>
            <consortium name="The Broad Institute Genomics Platform"/>
            <consortium name="The Broad Institute Genome Sequencing Center for Infectious Disease"/>
            <person name="Wu L."/>
            <person name="Ma J."/>
        </authorList>
    </citation>
    <scope>NUCLEOTIDE SEQUENCE [LARGE SCALE GENOMIC DNA]</scope>
    <source>
        <strain evidence="8">CCUG 61889</strain>
    </source>
</reference>
<dbReference type="SUPFAM" id="SSF47090">
    <property type="entry name" value="PGBD-like"/>
    <property type="match status" value="3"/>
</dbReference>
<dbReference type="Pfam" id="PF01471">
    <property type="entry name" value="PG_binding_1"/>
    <property type="match status" value="3"/>
</dbReference>
<gene>
    <name evidence="7" type="ORF">ACFOU2_10150</name>
</gene>
<comment type="similarity">
    <text evidence="1">Belongs to the peptidase C40 family.</text>
</comment>
<evidence type="ECO:0000256" key="2">
    <source>
        <dbReference type="ARBA" id="ARBA00022670"/>
    </source>
</evidence>
<keyword evidence="4" id="KW-0788">Thiol protease</keyword>
<evidence type="ECO:0000259" key="6">
    <source>
        <dbReference type="PROSITE" id="PS51935"/>
    </source>
</evidence>
<feature type="chain" id="PRO_5046556131" evidence="5">
    <location>
        <begin position="24"/>
        <end position="382"/>
    </location>
</feature>
<dbReference type="InterPro" id="IPR051202">
    <property type="entry name" value="Peptidase_C40"/>
</dbReference>
<dbReference type="EMBL" id="JBHRZT010000043">
    <property type="protein sequence ID" value="MFC3883844.1"/>
    <property type="molecule type" value="Genomic_DNA"/>
</dbReference>
<dbReference type="InterPro" id="IPR038765">
    <property type="entry name" value="Papain-like_cys_pep_sf"/>
</dbReference>
<sequence>MKKILYSVALCSSLTVLPTISHAALGDQILKQGMKNNDVQELQNKLKQKGYFNHTSTGYFGSLTKSSVLSFQRANNLAADGVVGPKTVQALEHSSASSHSTILKLGMKSNDVKEVQTLLKKKGYFKSTVTGYYGFITKDAVMAFQRAHNLTVDGIVGPNTYRALLGMQSTSAGSQTSVSTSTVLKLGMKGTAVQQLQQALKNKGYFTANATGYYGSITKNAVMAFQRANHLAVDGIAGPATLRALSSNQAVSASSQVAGVSSMSVANEVVSLAKKLIGSPYVWGGTSPSGFDCSGFLKYVYEKAGIGLPRTVASIYAAGTKVSSPSVGDIVFFETYQPGASHAGIYIGGGNFIHASSSRGVMISSLSNSYWSPRYLGSKSFF</sequence>
<dbReference type="InterPro" id="IPR036365">
    <property type="entry name" value="PGBD-like_sf"/>
</dbReference>
<proteinExistence type="inferred from homology"/>
<evidence type="ECO:0000313" key="8">
    <source>
        <dbReference type="Proteomes" id="UP001595752"/>
    </source>
</evidence>
<keyword evidence="8" id="KW-1185">Reference proteome</keyword>
<accession>A0ABV8B3U9</accession>
<protein>
    <submittedName>
        <fullName evidence="7">Peptidoglycan-binding protein</fullName>
    </submittedName>
</protein>
<dbReference type="Gene3D" id="1.10.101.10">
    <property type="entry name" value="PGBD-like superfamily/PGBD"/>
    <property type="match status" value="3"/>
</dbReference>